<accession>A0A3Q3MCJ7</accession>
<name>A0A3Q3MCJ7_9LABR</name>
<protein>
    <recommendedName>
        <fullName evidence="4">Synembryn</fullName>
    </recommendedName>
    <alternativeName>
        <fullName evidence="4">Protein Ric-8</fullName>
    </alternativeName>
</protein>
<evidence type="ECO:0000313" key="5">
    <source>
        <dbReference type="Ensembl" id="ENSLBEP00000018140.1"/>
    </source>
</evidence>
<dbReference type="Pfam" id="PF10165">
    <property type="entry name" value="Ric8"/>
    <property type="match status" value="1"/>
</dbReference>
<keyword evidence="2 4" id="KW-0344">Guanine-nucleotide releasing factor</keyword>
<organism evidence="5 6">
    <name type="scientific">Labrus bergylta</name>
    <name type="common">ballan wrasse</name>
    <dbReference type="NCBI Taxonomy" id="56723"/>
    <lineage>
        <taxon>Eukaryota</taxon>
        <taxon>Metazoa</taxon>
        <taxon>Chordata</taxon>
        <taxon>Craniata</taxon>
        <taxon>Vertebrata</taxon>
        <taxon>Euteleostomi</taxon>
        <taxon>Actinopterygii</taxon>
        <taxon>Neopterygii</taxon>
        <taxon>Teleostei</taxon>
        <taxon>Neoteleostei</taxon>
        <taxon>Acanthomorphata</taxon>
        <taxon>Eupercaria</taxon>
        <taxon>Labriformes</taxon>
        <taxon>Labridae</taxon>
        <taxon>Labrus</taxon>
    </lineage>
</organism>
<dbReference type="GO" id="GO:0007186">
    <property type="term" value="P:G protein-coupled receptor signaling pathway"/>
    <property type="evidence" value="ECO:0007669"/>
    <property type="project" value="TreeGrafter"/>
</dbReference>
<dbReference type="GeneTree" id="ENSGT00390000014700"/>
<dbReference type="STRING" id="56723.ENSLBEP00000018140"/>
<dbReference type="AlphaFoldDB" id="A0A3Q3MCJ7"/>
<dbReference type="Ensembl" id="ENSLBET00000019152.1">
    <property type="protein sequence ID" value="ENSLBEP00000018140.1"/>
    <property type="gene ID" value="ENSLBEG00000013990.1"/>
</dbReference>
<dbReference type="Gene3D" id="1.25.10.10">
    <property type="entry name" value="Leucine-rich Repeat Variant"/>
    <property type="match status" value="1"/>
</dbReference>
<reference evidence="5" key="1">
    <citation type="submission" date="2025-08" db="UniProtKB">
        <authorList>
            <consortium name="Ensembl"/>
        </authorList>
    </citation>
    <scope>IDENTIFICATION</scope>
</reference>
<sequence>MDLDSILSQLNTADEEESEKLLLQYNRENSLTFKFEQREETLRSKLCQSVLTVLGRQVRPSCQKTCLETLRILSRDKHVLSPVATREGMLILGRMAKLQTGEEAGDNQKNSQGDSRSDEEERVVVEALKCLCNVVFNSPAAQQVSVEVELAQVFVITCVQPAHGATRSACSHCAFFSCCLP</sequence>
<comment type="function">
    <text evidence="4">Chaperone that specifically binds and folds nascent G alpha proteins prior to G protein heterotrimer formation. Also acts as a guanine nucleotide exchange factor (GEF) for G alpha proteins by stimulating exchange of bound GDP for free GTP.</text>
</comment>
<comment type="similarity">
    <text evidence="1 4">Belongs to the synembryn family.</text>
</comment>
<dbReference type="GO" id="GO:0001965">
    <property type="term" value="F:G-protein alpha-subunit binding"/>
    <property type="evidence" value="ECO:0007669"/>
    <property type="project" value="UniProtKB-UniRule"/>
</dbReference>
<dbReference type="GO" id="GO:0005886">
    <property type="term" value="C:plasma membrane"/>
    <property type="evidence" value="ECO:0007669"/>
    <property type="project" value="TreeGrafter"/>
</dbReference>
<dbReference type="GO" id="GO:0005737">
    <property type="term" value="C:cytoplasm"/>
    <property type="evidence" value="ECO:0007669"/>
    <property type="project" value="UniProtKB-SubCell"/>
</dbReference>
<evidence type="ECO:0000313" key="6">
    <source>
        <dbReference type="Proteomes" id="UP000261660"/>
    </source>
</evidence>
<dbReference type="InterPro" id="IPR011989">
    <property type="entry name" value="ARM-like"/>
</dbReference>
<dbReference type="InterPro" id="IPR016024">
    <property type="entry name" value="ARM-type_fold"/>
</dbReference>
<dbReference type="PANTHER" id="PTHR12425">
    <property type="entry name" value="SYNEMBRYN"/>
    <property type="match status" value="1"/>
</dbReference>
<dbReference type="InterPro" id="IPR019318">
    <property type="entry name" value="Gua_nucleotide_exch_fac_Ric8"/>
</dbReference>
<dbReference type="PANTHER" id="PTHR12425:SF2">
    <property type="entry name" value="SYNEMBRYN-B"/>
    <property type="match status" value="1"/>
</dbReference>
<keyword evidence="3" id="KW-0143">Chaperone</keyword>
<evidence type="ECO:0000256" key="2">
    <source>
        <dbReference type="ARBA" id="ARBA00022658"/>
    </source>
</evidence>
<proteinExistence type="inferred from homology"/>
<dbReference type="Proteomes" id="UP000261660">
    <property type="component" value="Unplaced"/>
</dbReference>
<keyword evidence="4" id="KW-0963">Cytoplasm</keyword>
<dbReference type="SUPFAM" id="SSF48371">
    <property type="entry name" value="ARM repeat"/>
    <property type="match status" value="1"/>
</dbReference>
<dbReference type="InParanoid" id="A0A3Q3MCJ7"/>
<keyword evidence="6" id="KW-1185">Reference proteome</keyword>
<evidence type="ECO:0000256" key="4">
    <source>
        <dbReference type="RuleBase" id="RU369048"/>
    </source>
</evidence>
<reference evidence="5" key="2">
    <citation type="submission" date="2025-09" db="UniProtKB">
        <authorList>
            <consortium name="Ensembl"/>
        </authorList>
    </citation>
    <scope>IDENTIFICATION</scope>
</reference>
<evidence type="ECO:0000256" key="3">
    <source>
        <dbReference type="ARBA" id="ARBA00023186"/>
    </source>
</evidence>
<comment type="subunit">
    <text evidence="4">Interacts with some GDP-bound G alpha proteins. Does not interact with G-alpha proteins when they are in complex with subunits beta and gamma.</text>
</comment>
<dbReference type="GO" id="GO:0005085">
    <property type="term" value="F:guanyl-nucleotide exchange factor activity"/>
    <property type="evidence" value="ECO:0007669"/>
    <property type="project" value="UniProtKB-UniRule"/>
</dbReference>
<comment type="subcellular location">
    <subcellularLocation>
        <location evidence="4">Cytoplasm</location>
    </subcellularLocation>
</comment>
<evidence type="ECO:0000256" key="1">
    <source>
        <dbReference type="ARBA" id="ARBA00009049"/>
    </source>
</evidence>